<gene>
    <name evidence="3" type="ORF">SGUI_1597</name>
</gene>
<dbReference type="PANTHER" id="PTHR35908">
    <property type="entry name" value="HYPOTHETICAL FUSION PROTEIN"/>
    <property type="match status" value="1"/>
</dbReference>
<dbReference type="EMBL" id="CP014989">
    <property type="protein sequence ID" value="ANS78993.1"/>
    <property type="molecule type" value="Genomic_DNA"/>
</dbReference>
<evidence type="ECO:0000259" key="2">
    <source>
        <dbReference type="PROSITE" id="PS51819"/>
    </source>
</evidence>
<evidence type="ECO:0000256" key="1">
    <source>
        <dbReference type="SAM" id="MobiDB-lite"/>
    </source>
</evidence>
<evidence type="ECO:0000313" key="3">
    <source>
        <dbReference type="EMBL" id="ANS78993.1"/>
    </source>
</evidence>
<organism evidence="3 4">
    <name type="scientific">Serinicoccus hydrothermalis</name>
    <dbReference type="NCBI Taxonomy" id="1758689"/>
    <lineage>
        <taxon>Bacteria</taxon>
        <taxon>Bacillati</taxon>
        <taxon>Actinomycetota</taxon>
        <taxon>Actinomycetes</taxon>
        <taxon>Micrococcales</taxon>
        <taxon>Ornithinimicrobiaceae</taxon>
        <taxon>Serinicoccus</taxon>
    </lineage>
</organism>
<dbReference type="PROSITE" id="PS51819">
    <property type="entry name" value="VOC"/>
    <property type="match status" value="1"/>
</dbReference>
<dbReference type="STRING" id="1758689.SGUI_1597"/>
<dbReference type="SUPFAM" id="SSF54593">
    <property type="entry name" value="Glyoxalase/Bleomycin resistance protein/Dihydroxybiphenyl dioxygenase"/>
    <property type="match status" value="1"/>
</dbReference>
<evidence type="ECO:0000313" key="4">
    <source>
        <dbReference type="Proteomes" id="UP000092482"/>
    </source>
</evidence>
<sequence>MLSVHMVTIDCDDLKPMVEFWTQALRTEVAFDWDDFVVLKGEPAIGLQRVDEVSPGKNRIHLDLSGGERAPEVARLVELGADVVRTHDVDDFGWTVMVDPAGNEFCVSDPHGTGEGEDAEEPEHKEPESKAEEEREAAGDAAAAQAADDQAAADER</sequence>
<dbReference type="InterPro" id="IPR029068">
    <property type="entry name" value="Glyas_Bleomycin-R_OHBP_Dase"/>
</dbReference>
<protein>
    <recommendedName>
        <fullName evidence="2">VOC domain-containing protein</fullName>
    </recommendedName>
</protein>
<name>A0A1B1NC35_9MICO</name>
<accession>A0A1B1NC35</accession>
<dbReference type="AlphaFoldDB" id="A0A1B1NC35"/>
<feature type="compositionally biased region" description="Basic and acidic residues" evidence="1">
    <location>
        <begin position="122"/>
        <end position="138"/>
    </location>
</feature>
<dbReference type="CDD" id="cd06587">
    <property type="entry name" value="VOC"/>
    <property type="match status" value="1"/>
</dbReference>
<keyword evidence="4" id="KW-1185">Reference proteome</keyword>
<feature type="region of interest" description="Disordered" evidence="1">
    <location>
        <begin position="103"/>
        <end position="156"/>
    </location>
</feature>
<dbReference type="Proteomes" id="UP000092482">
    <property type="component" value="Chromosome"/>
</dbReference>
<dbReference type="KEGG" id="serj:SGUI_1597"/>
<feature type="domain" description="VOC" evidence="2">
    <location>
        <begin position="3"/>
        <end position="110"/>
    </location>
</feature>
<reference evidence="3 4" key="1">
    <citation type="submission" date="2016-03" db="EMBL/GenBank/DDBJ databases">
        <title>Shallow-sea hydrothermal system.</title>
        <authorList>
            <person name="Tang K."/>
        </authorList>
    </citation>
    <scope>NUCLEOTIDE SEQUENCE [LARGE SCALE GENOMIC DNA]</scope>
    <source>
        <strain evidence="3 4">JLT9</strain>
    </source>
</reference>
<feature type="compositionally biased region" description="Low complexity" evidence="1">
    <location>
        <begin position="139"/>
        <end position="150"/>
    </location>
</feature>
<dbReference type="Gene3D" id="3.10.180.10">
    <property type="entry name" value="2,3-Dihydroxybiphenyl 1,2-Dioxygenase, domain 1"/>
    <property type="match status" value="1"/>
</dbReference>
<dbReference type="RefSeq" id="WP_066638560.1">
    <property type="nucleotide sequence ID" value="NZ_CP014989.1"/>
</dbReference>
<dbReference type="InterPro" id="IPR041581">
    <property type="entry name" value="Glyoxalase_6"/>
</dbReference>
<proteinExistence type="predicted"/>
<dbReference type="PANTHER" id="PTHR35908:SF1">
    <property type="entry name" value="CONSERVED PROTEIN"/>
    <property type="match status" value="1"/>
</dbReference>
<dbReference type="InterPro" id="IPR037523">
    <property type="entry name" value="VOC_core"/>
</dbReference>
<dbReference type="Pfam" id="PF18029">
    <property type="entry name" value="Glyoxalase_6"/>
    <property type="match status" value="1"/>
</dbReference>